<feature type="region of interest" description="Disordered" evidence="2">
    <location>
        <begin position="224"/>
        <end position="282"/>
    </location>
</feature>
<evidence type="ECO:0000313" key="4">
    <source>
        <dbReference type="Proteomes" id="UP000324800"/>
    </source>
</evidence>
<comment type="caution">
    <text evidence="3">The sequence shown here is derived from an EMBL/GenBank/DDBJ whole genome shotgun (WGS) entry which is preliminary data.</text>
</comment>
<dbReference type="EMBL" id="SNRW01002340">
    <property type="protein sequence ID" value="KAA6393099.1"/>
    <property type="molecule type" value="Genomic_DNA"/>
</dbReference>
<proteinExistence type="predicted"/>
<keyword evidence="1" id="KW-0175">Coiled coil</keyword>
<feature type="compositionally biased region" description="Basic and acidic residues" evidence="2">
    <location>
        <begin position="224"/>
        <end position="234"/>
    </location>
</feature>
<evidence type="ECO:0000256" key="2">
    <source>
        <dbReference type="SAM" id="MobiDB-lite"/>
    </source>
</evidence>
<feature type="coiled-coil region" evidence="1">
    <location>
        <begin position="86"/>
        <end position="126"/>
    </location>
</feature>
<evidence type="ECO:0000313" key="3">
    <source>
        <dbReference type="EMBL" id="KAA6393099.1"/>
    </source>
</evidence>
<reference evidence="3 4" key="1">
    <citation type="submission" date="2019-03" db="EMBL/GenBank/DDBJ databases">
        <title>Single cell metagenomics reveals metabolic interactions within the superorganism composed of flagellate Streblomastix strix and complex community of Bacteroidetes bacteria on its surface.</title>
        <authorList>
            <person name="Treitli S.C."/>
            <person name="Kolisko M."/>
            <person name="Husnik F."/>
            <person name="Keeling P."/>
            <person name="Hampl V."/>
        </authorList>
    </citation>
    <scope>NUCLEOTIDE SEQUENCE [LARGE SCALE GENOMIC DNA]</scope>
    <source>
        <strain evidence="3">ST1C</strain>
    </source>
</reference>
<name>A0A5J4WFG7_9EUKA</name>
<feature type="compositionally biased region" description="Polar residues" evidence="2">
    <location>
        <begin position="250"/>
        <end position="264"/>
    </location>
</feature>
<organism evidence="3 4">
    <name type="scientific">Streblomastix strix</name>
    <dbReference type="NCBI Taxonomy" id="222440"/>
    <lineage>
        <taxon>Eukaryota</taxon>
        <taxon>Metamonada</taxon>
        <taxon>Preaxostyla</taxon>
        <taxon>Oxymonadida</taxon>
        <taxon>Streblomastigidae</taxon>
        <taxon>Streblomastix</taxon>
    </lineage>
</organism>
<dbReference type="Proteomes" id="UP000324800">
    <property type="component" value="Unassembled WGS sequence"/>
</dbReference>
<protein>
    <submittedName>
        <fullName evidence="3">Uncharacterized protein</fullName>
    </submittedName>
</protein>
<accession>A0A5J4WFG7</accession>
<gene>
    <name evidence="3" type="ORF">EZS28_011376</name>
</gene>
<dbReference type="AlphaFoldDB" id="A0A5J4WFG7"/>
<sequence>MKGSAHCVGSNLGSRIENQTYRTKPKNSGGSALQKDTSKLMTLVKPYEQQCNMLALARLIHVKVDRFTHHSDTASTVRQYYDKNNNVEAREVLGQTVEELDNEEDEEQERTLLEEIEHERSNVEQRILSSVGVLSPGLSHLGFPQPLGGIHITQSQSSIETEDTFQPFLQYSRTPTEVVEDQKAQDDAANAEDVARLLDPFNIGRVNKQSKSSLSLQEVVYNPEEYKQSSERDMSSSFVPPHQDVPTLGNLEQTESSEVQTQNSADEEHEAPMIKEKETDDS</sequence>
<feature type="compositionally biased region" description="Basic and acidic residues" evidence="2">
    <location>
        <begin position="270"/>
        <end position="282"/>
    </location>
</feature>
<evidence type="ECO:0000256" key="1">
    <source>
        <dbReference type="SAM" id="Coils"/>
    </source>
</evidence>